<keyword evidence="2" id="KW-1185">Reference proteome</keyword>
<dbReference type="VEuPathDB" id="FungiDB:Z519_01321"/>
<dbReference type="Proteomes" id="UP000053789">
    <property type="component" value="Unassembled WGS sequence"/>
</dbReference>
<dbReference type="RefSeq" id="XP_016624406.1">
    <property type="nucleotide sequence ID" value="XM_016759078.1"/>
</dbReference>
<dbReference type="HOGENOM" id="CLU_1959322_0_0_1"/>
<organism evidence="1 2">
    <name type="scientific">Cladophialophora bantiana (strain ATCC 10958 / CBS 173.52 / CDC B-1940 / NIH 8579)</name>
    <name type="common">Xylohypha bantiana</name>
    <dbReference type="NCBI Taxonomy" id="1442370"/>
    <lineage>
        <taxon>Eukaryota</taxon>
        <taxon>Fungi</taxon>
        <taxon>Dikarya</taxon>
        <taxon>Ascomycota</taxon>
        <taxon>Pezizomycotina</taxon>
        <taxon>Eurotiomycetes</taxon>
        <taxon>Chaetothyriomycetidae</taxon>
        <taxon>Chaetothyriales</taxon>
        <taxon>Herpotrichiellaceae</taxon>
        <taxon>Cladophialophora</taxon>
    </lineage>
</organism>
<sequence>MVEARKTCQLAQLQQLFEKHHVKPGHEIIWYRDSKGDGAPTTAMLFEAAISHGQQSTVRHLRWIYPDFDFRELCTVRTLAKTGDLDMLKLIYSYSHNVVRFEFDDHMTSMLSLTIEEGPQNASSCSSF</sequence>
<name>A0A0D2GHA1_CLAB1</name>
<gene>
    <name evidence="1" type="ORF">Z519_01321</name>
</gene>
<reference evidence="1" key="1">
    <citation type="submission" date="2015-01" db="EMBL/GenBank/DDBJ databases">
        <title>The Genome Sequence of Cladophialophora bantiana CBS 173.52.</title>
        <authorList>
            <consortium name="The Broad Institute Genomics Platform"/>
            <person name="Cuomo C."/>
            <person name="de Hoog S."/>
            <person name="Gorbushina A."/>
            <person name="Stielow B."/>
            <person name="Teixiera M."/>
            <person name="Abouelleil A."/>
            <person name="Chapman S.B."/>
            <person name="Priest M."/>
            <person name="Young S.K."/>
            <person name="Wortman J."/>
            <person name="Nusbaum C."/>
            <person name="Birren B."/>
        </authorList>
    </citation>
    <scope>NUCLEOTIDE SEQUENCE [LARGE SCALE GENOMIC DNA]</scope>
    <source>
        <strain evidence="1">CBS 173.52</strain>
    </source>
</reference>
<proteinExistence type="predicted"/>
<evidence type="ECO:0000313" key="2">
    <source>
        <dbReference type="Proteomes" id="UP000053789"/>
    </source>
</evidence>
<protein>
    <submittedName>
        <fullName evidence="1">Uncharacterized protein</fullName>
    </submittedName>
</protein>
<dbReference type="EMBL" id="KN846981">
    <property type="protein sequence ID" value="KIW97737.1"/>
    <property type="molecule type" value="Genomic_DNA"/>
</dbReference>
<dbReference type="AlphaFoldDB" id="A0A0D2GHA1"/>
<dbReference type="OrthoDB" id="5391533at2759"/>
<evidence type="ECO:0000313" key="1">
    <source>
        <dbReference type="EMBL" id="KIW97737.1"/>
    </source>
</evidence>
<accession>A0A0D2GHA1</accession>
<dbReference type="GeneID" id="27694249"/>